<evidence type="ECO:0000256" key="1">
    <source>
        <dbReference type="ARBA" id="ARBA00022801"/>
    </source>
</evidence>
<reference evidence="3 4" key="1">
    <citation type="submission" date="2024-03" db="EMBL/GenBank/DDBJ databases">
        <title>High-quality draft genome sequence of Oceanobacter sp. wDCs-4.</title>
        <authorList>
            <person name="Dong C."/>
        </authorList>
    </citation>
    <scope>NUCLEOTIDE SEQUENCE [LARGE SCALE GENOMIC DNA]</scope>
    <source>
        <strain evidence="4">wDCs-4</strain>
    </source>
</reference>
<name>A0ABW8NNR4_9GAMM</name>
<evidence type="ECO:0000313" key="3">
    <source>
        <dbReference type="EMBL" id="MFK4754516.1"/>
    </source>
</evidence>
<sequence>MTKVAAIQMNSLAEPEDNFLQAVALLRHARDQGAVLALLPEMFLSMDGKRYQDLARDMSWVDRLGDVARDLGLWLVAGAVPQPAPDPAEPRVRSACLVFDDQGELVARYDKVHLFDVAVGDSQGQYRESERFCPGDAVVVVDTPAGRLGLSICYDLRFAELYRLLREQGAELLAVPAAFTWKTGAAHWEILLRARAIEQQCYLLAADQCGWHDSRRQTWGHSQIIDPWGTTLAQLEHEPGVVCSNIDLAELQRLRQNMPVVEHRRF</sequence>
<proteinExistence type="predicted"/>
<dbReference type="Gene3D" id="3.60.110.10">
    <property type="entry name" value="Carbon-nitrogen hydrolase"/>
    <property type="match status" value="1"/>
</dbReference>
<dbReference type="SUPFAM" id="SSF56317">
    <property type="entry name" value="Carbon-nitrogen hydrolase"/>
    <property type="match status" value="1"/>
</dbReference>
<accession>A0ABW8NNR4</accession>
<dbReference type="InterPro" id="IPR003010">
    <property type="entry name" value="C-N_Hydrolase"/>
</dbReference>
<dbReference type="PANTHER" id="PTHR23088:SF27">
    <property type="entry name" value="DEAMINATED GLUTATHIONE AMIDASE"/>
    <property type="match status" value="1"/>
</dbReference>
<protein>
    <submittedName>
        <fullName evidence="3">Carbon-nitrogen hydrolase family protein</fullName>
    </submittedName>
</protein>
<dbReference type="RefSeq" id="WP_416207367.1">
    <property type="nucleotide sequence ID" value="NZ_JBBKTX010000033.1"/>
</dbReference>
<dbReference type="InterPro" id="IPR036526">
    <property type="entry name" value="C-N_Hydrolase_sf"/>
</dbReference>
<comment type="caution">
    <text evidence="3">The sequence shown here is derived from an EMBL/GenBank/DDBJ whole genome shotgun (WGS) entry which is preliminary data.</text>
</comment>
<organism evidence="3 4">
    <name type="scientific">Oceanobacter antarcticus</name>
    <dbReference type="NCBI Taxonomy" id="3133425"/>
    <lineage>
        <taxon>Bacteria</taxon>
        <taxon>Pseudomonadati</taxon>
        <taxon>Pseudomonadota</taxon>
        <taxon>Gammaproteobacteria</taxon>
        <taxon>Oceanospirillales</taxon>
        <taxon>Oceanospirillaceae</taxon>
        <taxon>Oceanobacter</taxon>
    </lineage>
</organism>
<dbReference type="CDD" id="cd07572">
    <property type="entry name" value="nit"/>
    <property type="match status" value="1"/>
</dbReference>
<dbReference type="Pfam" id="PF00795">
    <property type="entry name" value="CN_hydrolase"/>
    <property type="match status" value="1"/>
</dbReference>
<dbReference type="Proteomes" id="UP001620597">
    <property type="component" value="Unassembled WGS sequence"/>
</dbReference>
<gene>
    <name evidence="3" type="ORF">WG929_19090</name>
</gene>
<feature type="domain" description="CN hydrolase" evidence="2">
    <location>
        <begin position="2"/>
        <end position="248"/>
    </location>
</feature>
<dbReference type="PANTHER" id="PTHR23088">
    <property type="entry name" value="NITRILASE-RELATED"/>
    <property type="match status" value="1"/>
</dbReference>
<keyword evidence="1 3" id="KW-0378">Hydrolase</keyword>
<dbReference type="PROSITE" id="PS50263">
    <property type="entry name" value="CN_HYDROLASE"/>
    <property type="match status" value="1"/>
</dbReference>
<keyword evidence="4" id="KW-1185">Reference proteome</keyword>
<dbReference type="GO" id="GO:0016787">
    <property type="term" value="F:hydrolase activity"/>
    <property type="evidence" value="ECO:0007669"/>
    <property type="project" value="UniProtKB-KW"/>
</dbReference>
<dbReference type="InterPro" id="IPR045254">
    <property type="entry name" value="Nit1/2_C-N_Hydrolase"/>
</dbReference>
<evidence type="ECO:0000259" key="2">
    <source>
        <dbReference type="PROSITE" id="PS50263"/>
    </source>
</evidence>
<dbReference type="EMBL" id="JBBKTX010000033">
    <property type="protein sequence ID" value="MFK4754516.1"/>
    <property type="molecule type" value="Genomic_DNA"/>
</dbReference>
<evidence type="ECO:0000313" key="4">
    <source>
        <dbReference type="Proteomes" id="UP001620597"/>
    </source>
</evidence>